<organism evidence="2 3">
    <name type="scientific">Saguinus oedipus</name>
    <name type="common">Cotton-top tamarin</name>
    <name type="synonym">Oedipomidas oedipus</name>
    <dbReference type="NCBI Taxonomy" id="9490"/>
    <lineage>
        <taxon>Eukaryota</taxon>
        <taxon>Metazoa</taxon>
        <taxon>Chordata</taxon>
        <taxon>Craniata</taxon>
        <taxon>Vertebrata</taxon>
        <taxon>Euteleostomi</taxon>
        <taxon>Mammalia</taxon>
        <taxon>Eutheria</taxon>
        <taxon>Euarchontoglires</taxon>
        <taxon>Primates</taxon>
        <taxon>Haplorrhini</taxon>
        <taxon>Platyrrhini</taxon>
        <taxon>Cebidae</taxon>
        <taxon>Callitrichinae</taxon>
        <taxon>Saguinus</taxon>
    </lineage>
</organism>
<sequence length="84" mass="9335">GTMDFPTSYGNQEETSLAAENKGQCNSHPPESSVTRQMRCATYKQLPASPDPTSPQLHSEETRKPQNLDTAVEKAKEPEMTRKN</sequence>
<dbReference type="Proteomes" id="UP001266305">
    <property type="component" value="Unassembled WGS sequence"/>
</dbReference>
<gene>
    <name evidence="2" type="ORF">P7K49_038927</name>
</gene>
<accession>A0ABQ9TG40</accession>
<evidence type="ECO:0000313" key="2">
    <source>
        <dbReference type="EMBL" id="KAK2083691.1"/>
    </source>
</evidence>
<evidence type="ECO:0008006" key="4">
    <source>
        <dbReference type="Google" id="ProtNLM"/>
    </source>
</evidence>
<dbReference type="EMBL" id="JASSZA010000023">
    <property type="protein sequence ID" value="KAK2083691.1"/>
    <property type="molecule type" value="Genomic_DNA"/>
</dbReference>
<keyword evidence="3" id="KW-1185">Reference proteome</keyword>
<evidence type="ECO:0000256" key="1">
    <source>
        <dbReference type="SAM" id="MobiDB-lite"/>
    </source>
</evidence>
<feature type="compositionally biased region" description="Basic and acidic residues" evidence="1">
    <location>
        <begin position="58"/>
        <end position="84"/>
    </location>
</feature>
<reference evidence="2 3" key="1">
    <citation type="submission" date="2023-05" db="EMBL/GenBank/DDBJ databases">
        <title>B98-5 Cell Line De Novo Hybrid Assembly: An Optical Mapping Approach.</title>
        <authorList>
            <person name="Kananen K."/>
            <person name="Auerbach J.A."/>
            <person name="Kautto E."/>
            <person name="Blachly J.S."/>
        </authorList>
    </citation>
    <scope>NUCLEOTIDE SEQUENCE [LARGE SCALE GENOMIC DNA]</scope>
    <source>
        <strain evidence="2">B95-8</strain>
        <tissue evidence="2">Cell line</tissue>
    </source>
</reference>
<evidence type="ECO:0000313" key="3">
    <source>
        <dbReference type="Proteomes" id="UP001266305"/>
    </source>
</evidence>
<feature type="non-terminal residue" evidence="2">
    <location>
        <position position="1"/>
    </location>
</feature>
<protein>
    <recommendedName>
        <fullName evidence="4">Prolactin receptor</fullName>
    </recommendedName>
</protein>
<feature type="region of interest" description="Disordered" evidence="1">
    <location>
        <begin position="1"/>
        <end position="84"/>
    </location>
</feature>
<feature type="compositionally biased region" description="Polar residues" evidence="1">
    <location>
        <begin position="23"/>
        <end position="36"/>
    </location>
</feature>
<comment type="caution">
    <text evidence="2">The sequence shown here is derived from an EMBL/GenBank/DDBJ whole genome shotgun (WGS) entry which is preliminary data.</text>
</comment>
<proteinExistence type="predicted"/>
<name>A0ABQ9TG40_SAGOE</name>